<dbReference type="Proteomes" id="UP000294980">
    <property type="component" value="Unassembled WGS sequence"/>
</dbReference>
<accession>A0A4V2SB49</accession>
<dbReference type="SUPFAM" id="SSF56747">
    <property type="entry name" value="Prim-pol domain"/>
    <property type="match status" value="1"/>
</dbReference>
<dbReference type="InterPro" id="IPR015330">
    <property type="entry name" value="DNA_primase/pol_bifunc_N"/>
</dbReference>
<dbReference type="SMART" id="SM00943">
    <property type="entry name" value="Prim-Pol"/>
    <property type="match status" value="1"/>
</dbReference>
<dbReference type="Pfam" id="PF08707">
    <property type="entry name" value="PriCT_2"/>
    <property type="match status" value="1"/>
</dbReference>
<organism evidence="2 3">
    <name type="scientific">Chromatocurvus halotolerans</name>
    <dbReference type="NCBI Taxonomy" id="1132028"/>
    <lineage>
        <taxon>Bacteria</taxon>
        <taxon>Pseudomonadati</taxon>
        <taxon>Pseudomonadota</taxon>
        <taxon>Gammaproteobacteria</taxon>
        <taxon>Cellvibrionales</taxon>
        <taxon>Halieaceae</taxon>
        <taxon>Chromatocurvus</taxon>
    </lineage>
</organism>
<keyword evidence="3" id="KW-1185">Reference proteome</keyword>
<dbReference type="RefSeq" id="WP_162884016.1">
    <property type="nucleotide sequence ID" value="NZ_QQSW01000036.1"/>
</dbReference>
<dbReference type="Gene3D" id="3.40.50.300">
    <property type="entry name" value="P-loop containing nucleotide triphosphate hydrolases"/>
    <property type="match status" value="1"/>
</dbReference>
<evidence type="ECO:0000259" key="1">
    <source>
        <dbReference type="SMART" id="SM00943"/>
    </source>
</evidence>
<gene>
    <name evidence="2" type="ORF">EV688_1156</name>
</gene>
<dbReference type="CDD" id="cd04859">
    <property type="entry name" value="Prim_Pol"/>
    <property type="match status" value="1"/>
</dbReference>
<dbReference type="Pfam" id="PF13481">
    <property type="entry name" value="AAA_25"/>
    <property type="match status" value="1"/>
</dbReference>
<evidence type="ECO:0000313" key="3">
    <source>
        <dbReference type="Proteomes" id="UP000294980"/>
    </source>
</evidence>
<reference evidence="2 3" key="1">
    <citation type="submission" date="2019-03" db="EMBL/GenBank/DDBJ databases">
        <title>Genomic Encyclopedia of Type Strains, Phase IV (KMG-IV): sequencing the most valuable type-strain genomes for metagenomic binning, comparative biology and taxonomic classification.</title>
        <authorList>
            <person name="Goeker M."/>
        </authorList>
    </citation>
    <scope>NUCLEOTIDE SEQUENCE [LARGE SCALE GENOMIC DNA]</scope>
    <source>
        <strain evidence="2 3">DSM 23344</strain>
    </source>
</reference>
<proteinExistence type="predicted"/>
<sequence>MQISATCQAALDLFRRGFCPIPIIPSTKHPACKWDPWKQDLDEEKIRHHFERHPEHWLGVLTEGGLFVIDADTPEGVAALHQLSDSLDIRPGIIVQTRRGEHHYYRLADGVFAKSATPDTKQFPTRCDIKTGRALVIVPPSPGKSIEIDEIDHFNDLQALTQDQVDAIFRHNGQEPPREHMAPTPGSDHELPAFGEPSEDFLHAIPRVNALLSAIDADCGYQDWFRVCAALYSESNGSEEAFVLFDEWSSRGSKYPGRAEIMRQWVHCRRYAGGRLTLATVAYIARNHGADLSVIAREFPDPSEPAATTITAAELSEAAQTSDSVQNREPVPLAQFSLRGNSEIMRADLKDHVFFIDGLASVGQLTVWFGKPNSGKTLLAMHGCIDAINAKRVDPDNVYYVNADDSFSGLTSKVEFAEEHGFHVLAPGHHDFRPEMLLRLLRTMAAKDQARDIVVVLDTLKKFTSLMDKTAAREFGTASREFVLKGGTILALSHTNKNRGDDGRLVPAGTSDFVDDADCAFVIDHLNETEDYRTVRFENIKNRGPADRVAAFQYSIAGDDLSYAQLLESVERIPKADIAALQADVSTRAEHPEDLVNAIIEHIQRGRTSKQALIEAVAIDTQYGQKKVRATIDALQGTDPTRHRWTVTKGERGLQTYAVLKPDDTTGGTGSN</sequence>
<dbReference type="Pfam" id="PF09250">
    <property type="entry name" value="Prim-Pol"/>
    <property type="match status" value="1"/>
</dbReference>
<dbReference type="InterPro" id="IPR014819">
    <property type="entry name" value="PriCT_2"/>
</dbReference>
<dbReference type="SUPFAM" id="SSF52540">
    <property type="entry name" value="P-loop containing nucleoside triphosphate hydrolases"/>
    <property type="match status" value="1"/>
</dbReference>
<name>A0A4V2SB49_9GAMM</name>
<protein>
    <submittedName>
        <fullName evidence="2">AAA domain-containing protein</fullName>
    </submittedName>
</protein>
<dbReference type="AlphaFoldDB" id="A0A4V2SB49"/>
<evidence type="ECO:0000313" key="2">
    <source>
        <dbReference type="EMBL" id="TCO73690.1"/>
    </source>
</evidence>
<dbReference type="InterPro" id="IPR027417">
    <property type="entry name" value="P-loop_NTPase"/>
</dbReference>
<feature type="domain" description="DNA primase/polymerase bifunctional N-terminal" evidence="1">
    <location>
        <begin position="10"/>
        <end position="161"/>
    </location>
</feature>
<comment type="caution">
    <text evidence="2">The sequence shown here is derived from an EMBL/GenBank/DDBJ whole genome shotgun (WGS) entry which is preliminary data.</text>
</comment>
<dbReference type="GO" id="GO:0016817">
    <property type="term" value="F:hydrolase activity, acting on acid anhydrides"/>
    <property type="evidence" value="ECO:0007669"/>
    <property type="project" value="InterPro"/>
</dbReference>
<dbReference type="EMBL" id="SLWX01000015">
    <property type="protein sequence ID" value="TCO73690.1"/>
    <property type="molecule type" value="Genomic_DNA"/>
</dbReference>